<evidence type="ECO:0008006" key="3">
    <source>
        <dbReference type="Google" id="ProtNLM"/>
    </source>
</evidence>
<evidence type="ECO:0000313" key="1">
    <source>
        <dbReference type="EMBL" id="EKB31167.1"/>
    </source>
</evidence>
<sequence length="83" mass="8905">MTKTIAVSAAGRPVGEDSARCRWPDAVVEEIRQRVAAGETVTAAAARFGVPFNTAKDFVRCHRRAVLPAAWVTVRAGRRVSVG</sequence>
<evidence type="ECO:0000313" key="2">
    <source>
        <dbReference type="Proteomes" id="UP000005835"/>
    </source>
</evidence>
<keyword evidence="2" id="KW-1185">Reference proteome</keyword>
<protein>
    <recommendedName>
        <fullName evidence="3">Transposase Synechocystis PCC 6803 domain-containing protein</fullName>
    </recommendedName>
</protein>
<comment type="caution">
    <text evidence="1">The sequence shown here is derived from an EMBL/GenBank/DDBJ whole genome shotgun (WGS) entry which is preliminary data.</text>
</comment>
<dbReference type="HOGENOM" id="CLU_2541355_0_0_4"/>
<dbReference type="PATRIC" id="fig|742823.3.peg.1260"/>
<accession>K1JU16</accession>
<dbReference type="EMBL" id="ADMG01000031">
    <property type="protein sequence ID" value="EKB31167.1"/>
    <property type="molecule type" value="Genomic_DNA"/>
</dbReference>
<dbReference type="AlphaFoldDB" id="K1JU16"/>
<organism evidence="1 2">
    <name type="scientific">Sutterella wadsworthensis 2_1_59BFAA</name>
    <dbReference type="NCBI Taxonomy" id="742823"/>
    <lineage>
        <taxon>Bacteria</taxon>
        <taxon>Pseudomonadati</taxon>
        <taxon>Pseudomonadota</taxon>
        <taxon>Betaproteobacteria</taxon>
        <taxon>Burkholderiales</taxon>
        <taxon>Sutterellaceae</taxon>
        <taxon>Sutterella</taxon>
    </lineage>
</organism>
<dbReference type="RefSeq" id="WP_005435243.1">
    <property type="nucleotide sequence ID" value="NZ_JH815516.1"/>
</dbReference>
<gene>
    <name evidence="1" type="ORF">HMPREF9465_01272</name>
</gene>
<dbReference type="Proteomes" id="UP000005835">
    <property type="component" value="Unassembled WGS sequence"/>
</dbReference>
<name>K1JU16_9BURK</name>
<reference evidence="1 2" key="1">
    <citation type="submission" date="2012-05" db="EMBL/GenBank/DDBJ databases">
        <title>The Genome Sequence of Sutterella wadsworthensis 2_1_59BFAA.</title>
        <authorList>
            <consortium name="The Broad Institute Genome Sequencing Platform"/>
            <person name="Earl A."/>
            <person name="Ward D."/>
            <person name="Feldgarden M."/>
            <person name="Gevers D."/>
            <person name="Daigneault M."/>
            <person name="Strauss J."/>
            <person name="Allen-Vercoe E."/>
            <person name="Walker B."/>
            <person name="Young S.K."/>
            <person name="Zeng Q."/>
            <person name="Gargeya S."/>
            <person name="Fitzgerald M."/>
            <person name="Haas B."/>
            <person name="Abouelleil A."/>
            <person name="Alvarado L."/>
            <person name="Arachchi H.M."/>
            <person name="Berlin A.M."/>
            <person name="Chapman S.B."/>
            <person name="Goldberg J."/>
            <person name="Griggs A."/>
            <person name="Gujja S."/>
            <person name="Hansen M."/>
            <person name="Howarth C."/>
            <person name="Imamovic A."/>
            <person name="Larimer J."/>
            <person name="McCowen C."/>
            <person name="Montmayeur A."/>
            <person name="Murphy C."/>
            <person name="Neiman D."/>
            <person name="Pearson M."/>
            <person name="Priest M."/>
            <person name="Roberts A."/>
            <person name="Saif S."/>
            <person name="Shea T."/>
            <person name="Sisk P."/>
            <person name="Sykes S."/>
            <person name="Wortman J."/>
            <person name="Nusbaum C."/>
            <person name="Birren B."/>
        </authorList>
    </citation>
    <scope>NUCLEOTIDE SEQUENCE [LARGE SCALE GENOMIC DNA]</scope>
    <source>
        <strain evidence="1 2">2_1_59BFAA</strain>
    </source>
</reference>
<proteinExistence type="predicted"/>